<proteinExistence type="predicted"/>
<dbReference type="KEGG" id="vg:6372487"/>
<gene>
    <name evidence="1" type="ORF">201phi2-1p203</name>
</gene>
<dbReference type="Proteomes" id="UP000002421">
    <property type="component" value="Segment"/>
</dbReference>
<evidence type="ECO:0000313" key="2">
    <source>
        <dbReference type="Proteomes" id="UP000002421"/>
    </source>
</evidence>
<dbReference type="EMBL" id="EU197055">
    <property type="protein sequence ID" value="ABY63032.1"/>
    <property type="molecule type" value="Genomic_DNA"/>
</dbReference>
<name>B3FJ65_BP201</name>
<organismHost>
    <name type="scientific">Pseudomonas chlororaphis</name>
    <dbReference type="NCBI Taxonomy" id="587753"/>
</organismHost>
<evidence type="ECO:0000313" key="1">
    <source>
        <dbReference type="EMBL" id="ABY63032.1"/>
    </source>
</evidence>
<keyword evidence="2" id="KW-1185">Reference proteome</keyword>
<dbReference type="OrthoDB" id="11317at10239"/>
<reference evidence="1 2" key="1">
    <citation type="journal article" date="2008" name="Virology">
        <title>Characterization of Pseudomonas chlororaphis myovirus 201varphi2-1 via genomic sequencing, mass spectrometry, and electron microscopy.</title>
        <authorList>
            <person name="Thomas J.A."/>
            <person name="Rolando M.R."/>
            <person name="Carroll C.A."/>
            <person name="Shen P.S."/>
            <person name="Belnap D.M."/>
            <person name="Weintraub S.T."/>
            <person name="Serwer P."/>
            <person name="Hardies S.C."/>
        </authorList>
    </citation>
    <scope>NUCLEOTIDE SEQUENCE</scope>
</reference>
<dbReference type="RefSeq" id="YP_001956926.1">
    <property type="nucleotide sequence ID" value="NC_010821.1"/>
</dbReference>
<sequence>MISEMDGFLRSKMLERTAPFNKSVANGLALEHLMGVNEAGLCNRRAYIDKIWALNAQMFPAGFKYEGSVLCRPEQMAAELTREYGSKRTANIAKTNHRMIALKTSFKGEPCFDRYILIPFINQDGTCPLNGAVYMPSPVMTDVGYSVLANTIFIPFRRAKLTFKHVDNHYVCNGRREIKHVIWSQIHNEMSKRTKKDLDNRHRIESCLAHYFFCEFGVKETFKRWANADIRIGKFSDFDERKYPRDKWNVYQSANLVGKHPTGDMAVAIPIESDSDFVQRLMAGLWYVVDAFPNRFVEPSYLDSSELWRIILGLMIFGDFEHQGKLAENVDAHMTSFNGYLDVDTIKELASVNVKVNTIWELLYEIMTSMAHHFYDTDMDETSLWNKSLSVLRYVFDDLNSAVTMFGYGFQSRLDKDWTINEINDALKRSFKPNTAVRRLSVDHGEFDTVSYPGDNKAIKLTSIVVPQDKAKSKGSHNKSLIGDSSRLIHVSLADVGQYKNQPKNNPDGRGRLNLYVDVGPDGTIQRGKDDREFLDSVQARFNR</sequence>
<organism evidence="1 2">
    <name type="scientific">Pseudomonas phage 201phi2-1</name>
    <name type="common">Pseudomonas chlororaphis phage 201phi2-1</name>
    <dbReference type="NCBI Taxonomy" id="198110"/>
    <lineage>
        <taxon>Viruses</taxon>
        <taxon>Duplodnaviria</taxon>
        <taxon>Heunggongvirae</taxon>
        <taxon>Uroviricota</taxon>
        <taxon>Caudoviricetes</taxon>
        <taxon>Chimalliviridae</taxon>
        <taxon>Serwervirus</taxon>
        <taxon>Serwervirus 201phi21</taxon>
    </lineage>
</organism>
<accession>B3FJ65</accession>
<protein>
    <submittedName>
        <fullName evidence="1">Uncharacterized protein</fullName>
    </submittedName>
</protein>